<dbReference type="EMBL" id="JANPWB010000013">
    <property type="protein sequence ID" value="KAJ1104685.1"/>
    <property type="molecule type" value="Genomic_DNA"/>
</dbReference>
<organism evidence="1 2">
    <name type="scientific">Pleurodeles waltl</name>
    <name type="common">Iberian ribbed newt</name>
    <dbReference type="NCBI Taxonomy" id="8319"/>
    <lineage>
        <taxon>Eukaryota</taxon>
        <taxon>Metazoa</taxon>
        <taxon>Chordata</taxon>
        <taxon>Craniata</taxon>
        <taxon>Vertebrata</taxon>
        <taxon>Euteleostomi</taxon>
        <taxon>Amphibia</taxon>
        <taxon>Batrachia</taxon>
        <taxon>Caudata</taxon>
        <taxon>Salamandroidea</taxon>
        <taxon>Salamandridae</taxon>
        <taxon>Pleurodelinae</taxon>
        <taxon>Pleurodeles</taxon>
    </lineage>
</organism>
<name>A0AAV7MLP9_PLEWA</name>
<gene>
    <name evidence="1" type="ORF">NDU88_002094</name>
</gene>
<evidence type="ECO:0000313" key="1">
    <source>
        <dbReference type="EMBL" id="KAJ1104685.1"/>
    </source>
</evidence>
<proteinExistence type="predicted"/>
<protein>
    <submittedName>
        <fullName evidence="1">Uncharacterized protein</fullName>
    </submittedName>
</protein>
<comment type="caution">
    <text evidence="1">The sequence shown here is derived from an EMBL/GenBank/DDBJ whole genome shotgun (WGS) entry which is preliminary data.</text>
</comment>
<evidence type="ECO:0000313" key="2">
    <source>
        <dbReference type="Proteomes" id="UP001066276"/>
    </source>
</evidence>
<reference evidence="1" key="1">
    <citation type="journal article" date="2022" name="bioRxiv">
        <title>Sequencing and chromosome-scale assembly of the giantPleurodeles waltlgenome.</title>
        <authorList>
            <person name="Brown T."/>
            <person name="Elewa A."/>
            <person name="Iarovenko S."/>
            <person name="Subramanian E."/>
            <person name="Araus A.J."/>
            <person name="Petzold A."/>
            <person name="Susuki M."/>
            <person name="Suzuki K.-i.T."/>
            <person name="Hayashi T."/>
            <person name="Toyoda A."/>
            <person name="Oliveira C."/>
            <person name="Osipova E."/>
            <person name="Leigh N.D."/>
            <person name="Simon A."/>
            <person name="Yun M.H."/>
        </authorList>
    </citation>
    <scope>NUCLEOTIDE SEQUENCE</scope>
    <source>
        <strain evidence="1">20211129_DDA</strain>
        <tissue evidence="1">Liver</tissue>
    </source>
</reference>
<dbReference type="Proteomes" id="UP001066276">
    <property type="component" value="Chromosome 9"/>
</dbReference>
<sequence>MVDSTRLHGVILETENRWLPEVPSEDDLRLQGCMSAGGPALLDRSNDRKYQTLSHAKVRCAPGEKFSLAAYSPHNPVISDACLLLIRYAQCTIGKDTAAKGDQQFTAQHAGGGSQCETSGPPGTVWESSGAQILMAIEASGQAVQAQIAAIAVNVNLLRTDLRAVGERSVATEKQVNTMQTDLDALKDTVATLEAKTCNLKMRMKYAE</sequence>
<accession>A0AAV7MLP9</accession>
<keyword evidence="2" id="KW-1185">Reference proteome</keyword>
<dbReference type="AlphaFoldDB" id="A0AAV7MLP9"/>